<proteinExistence type="predicted"/>
<evidence type="ECO:0000313" key="1">
    <source>
        <dbReference type="EMBL" id="AZJ33500.1"/>
    </source>
</evidence>
<organism evidence="1 2">
    <name type="scientific">Tenacibaculum mesophilum</name>
    <dbReference type="NCBI Taxonomy" id="104268"/>
    <lineage>
        <taxon>Bacteria</taxon>
        <taxon>Pseudomonadati</taxon>
        <taxon>Bacteroidota</taxon>
        <taxon>Flavobacteriia</taxon>
        <taxon>Flavobacteriales</taxon>
        <taxon>Flavobacteriaceae</taxon>
        <taxon>Tenacibaculum</taxon>
    </lineage>
</organism>
<evidence type="ECO:0000313" key="2">
    <source>
        <dbReference type="Proteomes" id="UP000269693"/>
    </source>
</evidence>
<keyword evidence="2" id="KW-1185">Reference proteome</keyword>
<name>A0ABN5TAK7_9FLAO</name>
<dbReference type="RefSeq" id="WP_073181909.1">
    <property type="nucleotide sequence ID" value="NZ_CP032544.1"/>
</dbReference>
<gene>
    <name evidence="1" type="ORF">D6200_13365</name>
</gene>
<dbReference type="EMBL" id="CP032544">
    <property type="protein sequence ID" value="AZJ33500.1"/>
    <property type="molecule type" value="Genomic_DNA"/>
</dbReference>
<protein>
    <submittedName>
        <fullName evidence="1">Uncharacterized protein</fullName>
    </submittedName>
</protein>
<sequence length="84" mass="9635">MTNKQLYKTLLELAKQGNCFNEEVRKVLFTFKNSGRTQNIAIEILKKIKIEPPANQTLQGGADDILDMVTGYCNTTMRVWEQIK</sequence>
<accession>A0ABN5TAK7</accession>
<reference evidence="1 2" key="1">
    <citation type="submission" date="2018-09" db="EMBL/GenBank/DDBJ databases">
        <title>Insights into the microbiota of Asian seabass (Lates calcarifer) with tenacibaculosis symptoms and description of sp. nov. Tenacibaculum singaporense.</title>
        <authorList>
            <person name="Miyake S."/>
            <person name="Soh M."/>
            <person name="Azman M.N."/>
            <person name="Ngoh S.Y."/>
            <person name="Orban L."/>
            <person name="Seedorf H."/>
        </authorList>
    </citation>
    <scope>NUCLEOTIDE SEQUENCE [LARGE SCALE GENOMIC DNA]</scope>
    <source>
        <strain evidence="1 2">DSM 13764</strain>
    </source>
</reference>
<dbReference type="Proteomes" id="UP000269693">
    <property type="component" value="Chromosome"/>
</dbReference>